<evidence type="ECO:0000256" key="8">
    <source>
        <dbReference type="ARBA" id="ARBA00050547"/>
    </source>
</evidence>
<dbReference type="NCBIfam" id="TIGR00112">
    <property type="entry name" value="proC"/>
    <property type="match status" value="1"/>
</dbReference>
<evidence type="ECO:0000256" key="7">
    <source>
        <dbReference type="ARBA" id="ARBA00023002"/>
    </source>
</evidence>
<name>A0A0R2SCU9_9GAMM</name>
<evidence type="ECO:0000256" key="11">
    <source>
        <dbReference type="NCBIfam" id="TIGR00112"/>
    </source>
</evidence>
<dbReference type="InterPro" id="IPR000304">
    <property type="entry name" value="Pyrroline-COOH_reductase"/>
</dbReference>
<dbReference type="Proteomes" id="UP000051934">
    <property type="component" value="Unassembled WGS sequence"/>
</dbReference>
<dbReference type="PIRSF" id="PIRSF000193">
    <property type="entry name" value="Pyrrol-5-carb_rd"/>
    <property type="match status" value="1"/>
</dbReference>
<evidence type="ECO:0000313" key="16">
    <source>
        <dbReference type="Proteomes" id="UP000051934"/>
    </source>
</evidence>
<keyword evidence="4 10" id="KW-0028">Amino-acid biosynthesis</keyword>
<dbReference type="EMBL" id="LIBB01000234">
    <property type="protein sequence ID" value="KRO71138.1"/>
    <property type="molecule type" value="Genomic_DNA"/>
</dbReference>
<dbReference type="SUPFAM" id="SSF51735">
    <property type="entry name" value="NAD(P)-binding Rossmann-fold domains"/>
    <property type="match status" value="1"/>
</dbReference>
<comment type="catalytic activity">
    <reaction evidence="8 10">
        <text>L-proline + NAD(+) = (S)-1-pyrroline-5-carboxylate + NADH + 2 H(+)</text>
        <dbReference type="Rhea" id="RHEA:14105"/>
        <dbReference type="ChEBI" id="CHEBI:15378"/>
        <dbReference type="ChEBI" id="CHEBI:17388"/>
        <dbReference type="ChEBI" id="CHEBI:57540"/>
        <dbReference type="ChEBI" id="CHEBI:57945"/>
        <dbReference type="ChEBI" id="CHEBI:60039"/>
        <dbReference type="EC" id="1.5.1.2"/>
    </reaction>
</comment>
<dbReference type="InterPro" id="IPR029036">
    <property type="entry name" value="P5CR_dimer"/>
</dbReference>
<evidence type="ECO:0000256" key="12">
    <source>
        <dbReference type="PIRSR" id="PIRSR000193-1"/>
    </source>
</evidence>
<dbReference type="FunFam" id="1.10.3730.10:FF:000001">
    <property type="entry name" value="Pyrroline-5-carboxylate reductase"/>
    <property type="match status" value="1"/>
</dbReference>
<keyword evidence="6 10" id="KW-0521">NADP</keyword>
<evidence type="ECO:0000256" key="3">
    <source>
        <dbReference type="ARBA" id="ARBA00022490"/>
    </source>
</evidence>
<comment type="pathway">
    <text evidence="1 10">Amino-acid biosynthesis; L-proline biosynthesis; L-proline from L-glutamate 5-semialdehyde: step 1/1.</text>
</comment>
<feature type="binding site" evidence="12">
    <location>
        <begin position="9"/>
        <end position="14"/>
    </location>
    <ligand>
        <name>NADP(+)</name>
        <dbReference type="ChEBI" id="CHEBI:58349"/>
    </ligand>
</feature>
<dbReference type="PANTHER" id="PTHR11645">
    <property type="entry name" value="PYRROLINE-5-CARBOXYLATE REDUCTASE"/>
    <property type="match status" value="1"/>
</dbReference>
<protein>
    <recommendedName>
        <fullName evidence="10 11">Pyrroline-5-carboxylate reductase</fullName>
        <shortName evidence="10">P5C reductase</shortName>
        <shortName evidence="10">P5CR</shortName>
        <ecNumber evidence="10 11">1.5.1.2</ecNumber>
    </recommendedName>
    <alternativeName>
        <fullName evidence="10">PCA reductase</fullName>
    </alternativeName>
</protein>
<evidence type="ECO:0000256" key="10">
    <source>
        <dbReference type="HAMAP-Rule" id="MF_01925"/>
    </source>
</evidence>
<dbReference type="InterPro" id="IPR008927">
    <property type="entry name" value="6-PGluconate_DH-like_C_sf"/>
</dbReference>
<feature type="binding site" evidence="12">
    <location>
        <begin position="69"/>
        <end position="72"/>
    </location>
    <ligand>
        <name>NADP(+)</name>
        <dbReference type="ChEBI" id="CHEBI:58349"/>
    </ligand>
</feature>
<dbReference type="FunFam" id="3.40.50.720:FF:000105">
    <property type="entry name" value="Pyrroline-5-carboxylate reductase"/>
    <property type="match status" value="1"/>
</dbReference>
<dbReference type="InterPro" id="IPR036291">
    <property type="entry name" value="NAD(P)-bd_dom_sf"/>
</dbReference>
<dbReference type="SUPFAM" id="SSF48179">
    <property type="entry name" value="6-phosphogluconate dehydrogenase C-terminal domain-like"/>
    <property type="match status" value="1"/>
</dbReference>
<dbReference type="InterPro" id="IPR028939">
    <property type="entry name" value="P5C_Rdtase_cat_N"/>
</dbReference>
<organism evidence="15 16">
    <name type="scientific">OM182 bacterium BACL3 MAG-120507-bin80</name>
    <dbReference type="NCBI Taxonomy" id="1655577"/>
    <lineage>
        <taxon>Bacteria</taxon>
        <taxon>Pseudomonadati</taxon>
        <taxon>Pseudomonadota</taxon>
        <taxon>Gammaproteobacteria</taxon>
        <taxon>OMG group</taxon>
        <taxon>OM182 clade</taxon>
    </lineage>
</organism>
<dbReference type="UniPathway" id="UPA00098">
    <property type="reaction ID" value="UER00361"/>
</dbReference>
<evidence type="ECO:0000256" key="2">
    <source>
        <dbReference type="ARBA" id="ARBA00005525"/>
    </source>
</evidence>
<dbReference type="GO" id="GO:0004735">
    <property type="term" value="F:pyrroline-5-carboxylate reductase activity"/>
    <property type="evidence" value="ECO:0007669"/>
    <property type="project" value="UniProtKB-UniRule"/>
</dbReference>
<evidence type="ECO:0000313" key="15">
    <source>
        <dbReference type="EMBL" id="KRO71138.1"/>
    </source>
</evidence>
<keyword evidence="5 10" id="KW-0641">Proline biosynthesis</keyword>
<evidence type="ECO:0000259" key="13">
    <source>
        <dbReference type="Pfam" id="PF03807"/>
    </source>
</evidence>
<dbReference type="Pfam" id="PF03807">
    <property type="entry name" value="F420_oxidored"/>
    <property type="match status" value="1"/>
</dbReference>
<comment type="catalytic activity">
    <reaction evidence="9 10">
        <text>L-proline + NADP(+) = (S)-1-pyrroline-5-carboxylate + NADPH + 2 H(+)</text>
        <dbReference type="Rhea" id="RHEA:14109"/>
        <dbReference type="ChEBI" id="CHEBI:15378"/>
        <dbReference type="ChEBI" id="CHEBI:17388"/>
        <dbReference type="ChEBI" id="CHEBI:57783"/>
        <dbReference type="ChEBI" id="CHEBI:58349"/>
        <dbReference type="ChEBI" id="CHEBI:60039"/>
        <dbReference type="EC" id="1.5.1.2"/>
    </reaction>
</comment>
<evidence type="ECO:0000259" key="14">
    <source>
        <dbReference type="Pfam" id="PF14748"/>
    </source>
</evidence>
<keyword evidence="3 10" id="KW-0963">Cytoplasm</keyword>
<dbReference type="AlphaFoldDB" id="A0A0R2SCU9"/>
<evidence type="ECO:0000256" key="4">
    <source>
        <dbReference type="ARBA" id="ARBA00022605"/>
    </source>
</evidence>
<feature type="domain" description="Pyrroline-5-carboxylate reductase dimerisation" evidence="14">
    <location>
        <begin position="163"/>
        <end position="267"/>
    </location>
</feature>
<evidence type="ECO:0000256" key="1">
    <source>
        <dbReference type="ARBA" id="ARBA00005205"/>
    </source>
</evidence>
<evidence type="ECO:0000256" key="6">
    <source>
        <dbReference type="ARBA" id="ARBA00022857"/>
    </source>
</evidence>
<comment type="function">
    <text evidence="10">Catalyzes the reduction of 1-pyrroline-5-carboxylate (PCA) to L-proline.</text>
</comment>
<evidence type="ECO:0000256" key="9">
    <source>
        <dbReference type="ARBA" id="ARBA00052690"/>
    </source>
</evidence>
<gene>
    <name evidence="10" type="primary">proC</name>
    <name evidence="15" type="ORF">ABR69_10600</name>
</gene>
<feature type="binding site" evidence="12">
    <location>
        <position position="56"/>
    </location>
    <ligand>
        <name>NADPH</name>
        <dbReference type="ChEBI" id="CHEBI:57783"/>
    </ligand>
</feature>
<reference evidence="15 16" key="1">
    <citation type="submission" date="2015-10" db="EMBL/GenBank/DDBJ databases">
        <title>Metagenome-Assembled Genomes uncover a global brackish microbiome.</title>
        <authorList>
            <person name="Hugerth L.W."/>
            <person name="Larsson J."/>
            <person name="Alneberg J."/>
            <person name="Lindh M.V."/>
            <person name="Legrand C."/>
            <person name="Pinhassi J."/>
            <person name="Andersson A.F."/>
        </authorList>
    </citation>
    <scope>NUCLEOTIDE SEQUENCE [LARGE SCALE GENOMIC DNA]</scope>
    <source>
        <strain evidence="15">BACL4 MAG-120507-bin80</strain>
    </source>
</reference>
<keyword evidence="7 10" id="KW-0560">Oxidoreductase</keyword>
<dbReference type="EC" id="1.5.1.2" evidence="10 11"/>
<dbReference type="Gene3D" id="1.10.3730.10">
    <property type="entry name" value="ProC C-terminal domain-like"/>
    <property type="match status" value="1"/>
</dbReference>
<dbReference type="HAMAP" id="MF_01925">
    <property type="entry name" value="P5C_reductase"/>
    <property type="match status" value="1"/>
</dbReference>
<feature type="domain" description="Pyrroline-5-carboxylate reductase catalytic N-terminal" evidence="13">
    <location>
        <begin position="5"/>
        <end position="99"/>
    </location>
</feature>
<dbReference type="GO" id="GO:0005737">
    <property type="term" value="C:cytoplasm"/>
    <property type="evidence" value="ECO:0007669"/>
    <property type="project" value="UniProtKB-SubCell"/>
</dbReference>
<comment type="subcellular location">
    <subcellularLocation>
        <location evidence="10">Cytoplasm</location>
    </subcellularLocation>
</comment>
<dbReference type="Gene3D" id="3.40.50.720">
    <property type="entry name" value="NAD(P)-binding Rossmann-like Domain"/>
    <property type="match status" value="1"/>
</dbReference>
<dbReference type="Pfam" id="PF14748">
    <property type="entry name" value="P5CR_dimer"/>
    <property type="match status" value="1"/>
</dbReference>
<dbReference type="GO" id="GO:0055129">
    <property type="term" value="P:L-proline biosynthetic process"/>
    <property type="evidence" value="ECO:0007669"/>
    <property type="project" value="UniProtKB-UniRule"/>
</dbReference>
<dbReference type="PANTHER" id="PTHR11645:SF0">
    <property type="entry name" value="PYRROLINE-5-CARBOXYLATE REDUCTASE 3"/>
    <property type="match status" value="1"/>
</dbReference>
<comment type="caution">
    <text evidence="15">The sequence shown here is derived from an EMBL/GenBank/DDBJ whole genome shotgun (WGS) entry which is preliminary data.</text>
</comment>
<sequence length="279" mass="28926">MQDTRIGFIGAGNMASSIIGGLINRGQAPSLISASDLDTDKLDILAAKTGMAAASNEDIAQTCDVIVLAVKPQVMPAVCTALAASLNDRRPLIVSIAAGITLTALERWFGLEAALVRCMPNTPALVGSGASGLFANARVSAAQRDIADQLLGAVGLSVWVDSEADIDSVTALSGSGPAYFFLMMEAMQESAIKLGLTPAMAKSLTYQTALGAAQLAIASEEDTAQLRRNVTSPNGTTERAINHFEDGGLRQLVDGALTAAHDRSVELAGEVHSLLQPHK</sequence>
<proteinExistence type="inferred from homology"/>
<accession>A0A0R2SCU9</accession>
<evidence type="ECO:0000256" key="5">
    <source>
        <dbReference type="ARBA" id="ARBA00022650"/>
    </source>
</evidence>
<comment type="similarity">
    <text evidence="2 10">Belongs to the pyrroline-5-carboxylate reductase family.</text>
</comment>